<accession>A0ABW5G409</accession>
<evidence type="ECO:0000313" key="1">
    <source>
        <dbReference type="EMBL" id="MFD2421685.1"/>
    </source>
</evidence>
<comment type="caution">
    <text evidence="1">The sequence shown here is derived from an EMBL/GenBank/DDBJ whole genome shotgun (WGS) entry which is preliminary data.</text>
</comment>
<dbReference type="Proteomes" id="UP001597417">
    <property type="component" value="Unassembled WGS sequence"/>
</dbReference>
<reference evidence="2" key="1">
    <citation type="journal article" date="2019" name="Int. J. Syst. Evol. Microbiol.">
        <title>The Global Catalogue of Microorganisms (GCM) 10K type strain sequencing project: providing services to taxonomists for standard genome sequencing and annotation.</title>
        <authorList>
            <consortium name="The Broad Institute Genomics Platform"/>
            <consortium name="The Broad Institute Genome Sequencing Center for Infectious Disease"/>
            <person name="Wu L."/>
            <person name="Ma J."/>
        </authorList>
    </citation>
    <scope>NUCLEOTIDE SEQUENCE [LARGE SCALE GENOMIC DNA]</scope>
    <source>
        <strain evidence="2">CGMCC 4.7645</strain>
    </source>
</reference>
<sequence>MAKPQPFVHFTKSRSWWTGRITALCGATEEPGQYETDTWRLTKLPGPRCPACQAIEAQNR</sequence>
<evidence type="ECO:0000313" key="2">
    <source>
        <dbReference type="Proteomes" id="UP001597417"/>
    </source>
</evidence>
<dbReference type="EMBL" id="JBHUKR010000022">
    <property type="protein sequence ID" value="MFD2421685.1"/>
    <property type="molecule type" value="Genomic_DNA"/>
</dbReference>
<protein>
    <submittedName>
        <fullName evidence="1">Uncharacterized protein</fullName>
    </submittedName>
</protein>
<proteinExistence type="predicted"/>
<organism evidence="1 2">
    <name type="scientific">Amycolatopsis pigmentata</name>
    <dbReference type="NCBI Taxonomy" id="450801"/>
    <lineage>
        <taxon>Bacteria</taxon>
        <taxon>Bacillati</taxon>
        <taxon>Actinomycetota</taxon>
        <taxon>Actinomycetes</taxon>
        <taxon>Pseudonocardiales</taxon>
        <taxon>Pseudonocardiaceae</taxon>
        <taxon>Amycolatopsis</taxon>
    </lineage>
</organism>
<name>A0ABW5G409_9PSEU</name>
<dbReference type="RefSeq" id="WP_378270403.1">
    <property type="nucleotide sequence ID" value="NZ_JBHUKR010000022.1"/>
</dbReference>
<keyword evidence="2" id="KW-1185">Reference proteome</keyword>
<gene>
    <name evidence="1" type="ORF">ACFSXZ_35670</name>
</gene>